<dbReference type="EMBL" id="ABXP02000028">
    <property type="protein sequence ID" value="KKC30609.1"/>
    <property type="molecule type" value="Genomic_DNA"/>
</dbReference>
<protein>
    <submittedName>
        <fullName evidence="3">Uncharacterized protein</fullName>
    </submittedName>
</protein>
<reference evidence="5" key="3">
    <citation type="submission" date="2015-02" db="EMBL/GenBank/DDBJ databases">
        <title>Genome analysis of three genomes within the thermophilic hydrogenogenic bacterial species Caldanaerobacter subterraneus.</title>
        <authorList>
            <person name="Sant'Anna F.H."/>
            <person name="Lebedinsky A."/>
            <person name="Sokolova T."/>
            <person name="Robb F.T."/>
            <person name="Gonzalez J.M."/>
        </authorList>
    </citation>
    <scope>NUCLEOTIDE SEQUENCE [LARGE SCALE GENOMIC DNA]</scope>
    <source>
        <strain evidence="5">DSM 12653</strain>
    </source>
</reference>
<sequence>MVMLLYQHATGVSQKYLSKLKRDLLLLSLSETKDHLNKNEKFNYEIVLPG</sequence>
<dbReference type="Proteomes" id="UP000010146">
    <property type="component" value="Unassembled WGS sequence"/>
</dbReference>
<gene>
    <name evidence="4" type="ORF">CDSM653_00127</name>
    <name evidence="2" type="ORF">CDSM653_00299</name>
    <name evidence="3" type="ORF">CDSM653_00326</name>
    <name evidence="1" type="ORF">CDSM653_02133</name>
</gene>
<evidence type="ECO:0000313" key="2">
    <source>
        <dbReference type="EMBL" id="KKC30609.1"/>
    </source>
</evidence>
<evidence type="ECO:0000313" key="4">
    <source>
        <dbReference type="EMBL" id="KKC30819.1"/>
    </source>
</evidence>
<dbReference type="EMBL" id="ABXP02000028">
    <property type="protein sequence ID" value="KKC30636.1"/>
    <property type="molecule type" value="Genomic_DNA"/>
</dbReference>
<proteinExistence type="predicted"/>
<organism evidence="3 5">
    <name type="scientific">Caldanaerobacter subterraneus subsp. pacificus DSM 12653</name>
    <dbReference type="NCBI Taxonomy" id="391606"/>
    <lineage>
        <taxon>Bacteria</taxon>
        <taxon>Bacillati</taxon>
        <taxon>Bacillota</taxon>
        <taxon>Clostridia</taxon>
        <taxon>Thermoanaerobacterales</taxon>
        <taxon>Thermoanaerobacteraceae</taxon>
        <taxon>Caldanaerobacter</taxon>
    </lineage>
</organism>
<dbReference type="EMBL" id="ABXP02000115">
    <property type="protein sequence ID" value="KKC28751.1"/>
    <property type="molecule type" value="Genomic_DNA"/>
</dbReference>
<dbReference type="AlphaFoldDB" id="A0A0F5PQG4"/>
<evidence type="ECO:0000313" key="1">
    <source>
        <dbReference type="EMBL" id="KKC28751.1"/>
    </source>
</evidence>
<comment type="caution">
    <text evidence="3">The sequence shown here is derived from an EMBL/GenBank/DDBJ whole genome shotgun (WGS) entry which is preliminary data.</text>
</comment>
<accession>A0A0F5PQG4</accession>
<evidence type="ECO:0000313" key="3">
    <source>
        <dbReference type="EMBL" id="KKC30636.1"/>
    </source>
</evidence>
<dbReference type="EMBL" id="ABXP02000024">
    <property type="protein sequence ID" value="KKC30819.1"/>
    <property type="molecule type" value="Genomic_DNA"/>
</dbReference>
<evidence type="ECO:0000313" key="5">
    <source>
        <dbReference type="Proteomes" id="UP000010146"/>
    </source>
</evidence>
<reference evidence="3 5" key="2">
    <citation type="journal article" date="2015" name="BMC Genomics">
        <title>Analysis of three genomes within the thermophilic bacterial species Caldanaerobacter subterraneus with a focus on carbon monoxide dehydrogenase evolution and hydrolase diversity.</title>
        <authorList>
            <person name="Sant'Anna F.H."/>
            <person name="Lebedinsky A.V."/>
            <person name="Sokolova T.G."/>
            <person name="Robb F.T."/>
            <person name="Gonzalez J.M."/>
        </authorList>
    </citation>
    <scope>NUCLEOTIDE SEQUENCE [LARGE SCALE GENOMIC DNA]</scope>
    <source>
        <strain evidence="3 5">DSM 12653</strain>
    </source>
</reference>
<reference evidence="3 5" key="1">
    <citation type="submission" date="2008-07" db="EMBL/GenBank/DDBJ databases">
        <authorList>
            <person name="Gonzalez J."/>
            <person name="Sokolova T."/>
            <person name="Ferriera S."/>
            <person name="Johnson J."/>
            <person name="Kravitz S."/>
            <person name="Beeson K."/>
            <person name="Sutton G."/>
            <person name="Rogers Y.-H."/>
            <person name="Friedman R."/>
            <person name="Frazier M."/>
            <person name="Venter J.C."/>
        </authorList>
    </citation>
    <scope>NUCLEOTIDE SEQUENCE [LARGE SCALE GENOMIC DNA]</scope>
    <source>
        <strain evidence="3 5">DSM 12653</strain>
    </source>
</reference>
<name>A0A0F5PQG4_9THEO</name>